<dbReference type="FunFam" id="3.30.365.10:FF:000001">
    <property type="entry name" value="Xanthine dehydrogenase oxidase"/>
    <property type="match status" value="1"/>
</dbReference>
<keyword evidence="6" id="KW-0001">2Fe-2S</keyword>
<dbReference type="InterPro" id="IPR016167">
    <property type="entry name" value="FAD-bd_PCMH_sub1"/>
</dbReference>
<dbReference type="InterPro" id="IPR036856">
    <property type="entry name" value="Ald_Oxase/Xan_DH_a/b_sf"/>
</dbReference>
<keyword evidence="11" id="KW-0411">Iron-sulfur</keyword>
<dbReference type="SUPFAM" id="SSF54292">
    <property type="entry name" value="2Fe-2S ferredoxin-like"/>
    <property type="match status" value="1"/>
</dbReference>
<comment type="caution">
    <text evidence="17">The sequence shown here is derived from an EMBL/GenBank/DDBJ whole genome shotgun (WGS) entry which is preliminary data.</text>
</comment>
<dbReference type="SUPFAM" id="SSF55447">
    <property type="entry name" value="CO dehydrogenase flavoprotein C-terminal domain-like"/>
    <property type="match status" value="1"/>
</dbReference>
<evidence type="ECO:0000256" key="10">
    <source>
        <dbReference type="ARBA" id="ARBA00023004"/>
    </source>
</evidence>
<evidence type="ECO:0000256" key="2">
    <source>
        <dbReference type="ARBA" id="ARBA00001974"/>
    </source>
</evidence>
<dbReference type="InterPro" id="IPR001041">
    <property type="entry name" value="2Fe-2S_ferredoxin-type"/>
</dbReference>
<dbReference type="Gene3D" id="3.30.43.10">
    <property type="entry name" value="Uridine Diphospho-n-acetylenolpyruvylglucosamine Reductase, domain 2"/>
    <property type="match status" value="1"/>
</dbReference>
<gene>
    <name evidence="17" type="ORF">GRF29_77g1534771</name>
</gene>
<feature type="non-terminal residue" evidence="17">
    <location>
        <position position="2273"/>
    </location>
</feature>
<dbReference type="GO" id="GO:0005506">
    <property type="term" value="F:iron ion binding"/>
    <property type="evidence" value="ECO:0007669"/>
    <property type="project" value="InterPro"/>
</dbReference>
<feature type="domain" description="2Fe-2S ferredoxin-type" evidence="15">
    <location>
        <begin position="34"/>
        <end position="123"/>
    </location>
</feature>
<evidence type="ECO:0000256" key="13">
    <source>
        <dbReference type="ARBA" id="ARBA00034078"/>
    </source>
</evidence>
<feature type="region of interest" description="Disordered" evidence="14">
    <location>
        <begin position="1688"/>
        <end position="1708"/>
    </location>
</feature>
<feature type="compositionally biased region" description="Low complexity" evidence="14">
    <location>
        <begin position="273"/>
        <end position="286"/>
    </location>
</feature>
<dbReference type="Pfam" id="PF00941">
    <property type="entry name" value="FAD_binding_5"/>
    <property type="match status" value="1"/>
</dbReference>
<dbReference type="Pfam" id="PF00111">
    <property type="entry name" value="Fer2"/>
    <property type="match status" value="1"/>
</dbReference>
<dbReference type="Proteomes" id="UP001280581">
    <property type="component" value="Unassembled WGS sequence"/>
</dbReference>
<dbReference type="InterPro" id="IPR000674">
    <property type="entry name" value="Ald_Oxase/Xan_DH_a/b"/>
</dbReference>
<dbReference type="InterPro" id="IPR037165">
    <property type="entry name" value="AldOxase/xan_DH_Mopterin-bd_sf"/>
</dbReference>
<dbReference type="GO" id="GO:0006351">
    <property type="term" value="P:DNA-templated transcription"/>
    <property type="evidence" value="ECO:0007669"/>
    <property type="project" value="InterPro"/>
</dbReference>
<dbReference type="GO" id="GO:0008270">
    <property type="term" value="F:zinc ion binding"/>
    <property type="evidence" value="ECO:0007669"/>
    <property type="project" value="InterPro"/>
</dbReference>
<keyword evidence="5" id="KW-0285">Flavoprotein</keyword>
<dbReference type="CDD" id="cd12148">
    <property type="entry name" value="fungal_TF_MHR"/>
    <property type="match status" value="1"/>
</dbReference>
<evidence type="ECO:0000256" key="3">
    <source>
        <dbReference type="ARBA" id="ARBA00006849"/>
    </source>
</evidence>
<dbReference type="InterPro" id="IPR007219">
    <property type="entry name" value="XnlR_reg_dom"/>
</dbReference>
<comment type="similarity">
    <text evidence="3">Belongs to the xanthine dehydrogenase family.</text>
</comment>
<evidence type="ECO:0000313" key="17">
    <source>
        <dbReference type="EMBL" id="KAK3208660.1"/>
    </source>
</evidence>
<dbReference type="FunFam" id="3.30.43.10:FF:000001">
    <property type="entry name" value="Xanthine dehydrogenase/oxidase"/>
    <property type="match status" value="1"/>
</dbReference>
<dbReference type="GO" id="GO:0016491">
    <property type="term" value="F:oxidoreductase activity"/>
    <property type="evidence" value="ECO:0007669"/>
    <property type="project" value="UniProtKB-KW"/>
</dbReference>
<evidence type="ECO:0000256" key="6">
    <source>
        <dbReference type="ARBA" id="ARBA00022714"/>
    </source>
</evidence>
<dbReference type="SUPFAM" id="SSF56003">
    <property type="entry name" value="Molybdenum cofactor-binding domain"/>
    <property type="match status" value="1"/>
</dbReference>
<evidence type="ECO:0000256" key="5">
    <source>
        <dbReference type="ARBA" id="ARBA00022630"/>
    </source>
</evidence>
<evidence type="ECO:0000313" key="18">
    <source>
        <dbReference type="Proteomes" id="UP001280581"/>
    </source>
</evidence>
<keyword evidence="9" id="KW-0560">Oxidoreductase</keyword>
<dbReference type="InterPro" id="IPR046867">
    <property type="entry name" value="AldOxase/xan_DH_MoCoBD2"/>
</dbReference>
<dbReference type="InterPro" id="IPR016169">
    <property type="entry name" value="FAD-bd_PCMH_sub2"/>
</dbReference>
<reference evidence="17 18" key="1">
    <citation type="submission" date="2021-02" db="EMBL/GenBank/DDBJ databases">
        <title>Genome assembly of Pseudopithomyces chartarum.</title>
        <authorList>
            <person name="Jauregui R."/>
            <person name="Singh J."/>
            <person name="Voisey C."/>
        </authorList>
    </citation>
    <scope>NUCLEOTIDE SEQUENCE [LARGE SCALE GENOMIC DNA]</scope>
    <source>
        <strain evidence="17 18">AGR01</strain>
    </source>
</reference>
<dbReference type="Pfam" id="PF03450">
    <property type="entry name" value="CO_deh_flav_C"/>
    <property type="match status" value="1"/>
</dbReference>
<dbReference type="Pfam" id="PF01799">
    <property type="entry name" value="Fer2_2"/>
    <property type="match status" value="1"/>
</dbReference>
<dbReference type="PANTHER" id="PTHR45444">
    <property type="entry name" value="XANTHINE DEHYDROGENASE"/>
    <property type="match status" value="1"/>
</dbReference>
<dbReference type="SUPFAM" id="SSF47741">
    <property type="entry name" value="CO dehydrogenase ISP C-domain like"/>
    <property type="match status" value="1"/>
</dbReference>
<feature type="compositionally biased region" description="Gly residues" evidence="14">
    <location>
        <begin position="239"/>
        <end position="252"/>
    </location>
</feature>
<dbReference type="SMART" id="SM01008">
    <property type="entry name" value="Ald_Xan_dh_C"/>
    <property type="match status" value="1"/>
</dbReference>
<keyword evidence="7" id="KW-0479">Metal-binding</keyword>
<dbReference type="GO" id="GO:0003677">
    <property type="term" value="F:DNA binding"/>
    <property type="evidence" value="ECO:0007669"/>
    <property type="project" value="InterPro"/>
</dbReference>
<accession>A0AAN6LYU9</accession>
<dbReference type="Pfam" id="PF04082">
    <property type="entry name" value="Fungal_trans"/>
    <property type="match status" value="1"/>
</dbReference>
<keyword evidence="12" id="KW-0539">Nucleus</keyword>
<dbReference type="InterPro" id="IPR036884">
    <property type="entry name" value="2Fe-2S-bd_dom_sf"/>
</dbReference>
<dbReference type="InterPro" id="IPR002888">
    <property type="entry name" value="2Fe-2S-bd"/>
</dbReference>
<dbReference type="GO" id="GO:0051537">
    <property type="term" value="F:2 iron, 2 sulfur cluster binding"/>
    <property type="evidence" value="ECO:0007669"/>
    <property type="project" value="UniProtKB-KW"/>
</dbReference>
<dbReference type="Gene3D" id="3.30.390.50">
    <property type="entry name" value="CO dehydrogenase flavoprotein, C-terminal domain"/>
    <property type="match status" value="1"/>
</dbReference>
<evidence type="ECO:0000256" key="9">
    <source>
        <dbReference type="ARBA" id="ARBA00023002"/>
    </source>
</evidence>
<feature type="compositionally biased region" description="Polar residues" evidence="14">
    <location>
        <begin position="261"/>
        <end position="272"/>
    </location>
</feature>
<dbReference type="Gene3D" id="3.10.20.30">
    <property type="match status" value="1"/>
</dbReference>
<dbReference type="Gene3D" id="3.90.1170.50">
    <property type="entry name" value="Aldehyde oxidase/xanthine dehydrogenase, a/b hammerhead"/>
    <property type="match status" value="1"/>
</dbReference>
<keyword evidence="4" id="KW-0500">Molybdenum</keyword>
<name>A0AAN6LYU9_9PLEO</name>
<dbReference type="InterPro" id="IPR036318">
    <property type="entry name" value="FAD-bd_PCMH-like_sf"/>
</dbReference>
<dbReference type="InterPro" id="IPR005107">
    <property type="entry name" value="CO_DH_flav_C"/>
</dbReference>
<feature type="compositionally biased region" description="Basic and acidic residues" evidence="14">
    <location>
        <begin position="318"/>
        <end position="330"/>
    </location>
</feature>
<dbReference type="InterPro" id="IPR036683">
    <property type="entry name" value="CO_DH_flav_C_dom_sf"/>
</dbReference>
<proteinExistence type="inferred from homology"/>
<dbReference type="InterPro" id="IPR006058">
    <property type="entry name" value="2Fe2S_fd_BS"/>
</dbReference>
<dbReference type="Pfam" id="PF20256">
    <property type="entry name" value="MoCoBD_2"/>
    <property type="match status" value="1"/>
</dbReference>
<dbReference type="Gene3D" id="3.30.365.10">
    <property type="entry name" value="Aldehyde oxidase/xanthine dehydrogenase, molybdopterin binding domain"/>
    <property type="match status" value="4"/>
</dbReference>
<feature type="domain" description="FAD-binding PCMH-type" evidence="16">
    <location>
        <begin position="375"/>
        <end position="566"/>
    </location>
</feature>
<dbReference type="Gene3D" id="3.30.465.10">
    <property type="match status" value="1"/>
</dbReference>
<dbReference type="Gene3D" id="1.10.150.120">
    <property type="entry name" value="[2Fe-2S]-binding domain"/>
    <property type="match status" value="1"/>
</dbReference>
<dbReference type="InterPro" id="IPR002346">
    <property type="entry name" value="Mopterin_DH_FAD-bd"/>
</dbReference>
<sequence length="2273" mass="250809">MALPTPPKTAAHPPRAATAAEALTPLIESTYTSSDITCFINGKRTVINSANPHWTLLDYIRAQSNLKGTKLGCGEGGCGACTVVLQVPDTSSEKRRIKHLAVNACLFPLVGIDGKHVITVEGIGSVDRPHPLQERIAKMHGSQCGFCTPGIVMSLYAMVRNAYDPETKKYTLSERDIEMEGHLDGNLCRCTGYKPILNAAKTFIVEDLEGNLAEEPDVPADAEGDKEAEKEVADLVRNGCGGPSKGSCGRPGGCCRDKPSEQPSDSSSNGSKSELSTPPTEPATSSPEHELVPAIVQATSTPDNDPAVSGATYAKPLKSKEKEGFGEETKTSTAVETEITSTKGVPVVQFKKYAPDTELIFPAALWKHEPRPLCYGNEKKIWFKPTNLDQLLELKDAYPSAKLVGGASEVQVEVRFKNSDFAVSVYVSDIPELRQTKLPPDAELESARELIVSANTPLTELEAICKEVYAKLGKRAMVLEALRKQLRYFAGRQIRNVASLAGNIATASPISDANPVLLAAGATLEATNRSRGRIDLPMNKFFVAYRTTALPPDSTLSRIRIPLPAPDVREVLKAYKQAKRKDDDIAIVTAAFRVRLDGNNKVEQVSIVYGGMAPTTRESPKTQDALRGKQWFHLETLDIALSALLEDYNLPFGVPGGMADYRKTLTLSLFFRFWHESAAEFGLGNVDTEVIDEIHRAISTGTRDDVNPYEQRIVGKQIAHLSSLKQCTGEAEYIDDMPNYENQLFGGLVLSAKAHAQLISVDWEPALAMPGVVGYLDKNCLAKEQNIWGSIKKDEPFFADGEVQHHGQVIGMVYAETALQAQAAAKAVKVEYEILPAILTIDEAIEANSYFPHGKMLKKGLALQEKMDEAFAKCDRIFEGQTRMGGQEHFYLETNAALVIPSGEDGCMEVWSSTQNTMETQEFVSAVTGVPSNRINARVKRMGGGFGGKESRSVPFACYLAIAAKKEKRPMRLMLNRDEDMLLSGQRHPVQARWKVGVSNDGMLLALDADVYDNAGFSQDMSGAVMDRCLTHIDNSYECPNVFLRGHVCKTNIHSNTAFRGFGGPQGMYFSEVIMYNIAEGLGIDVDELRLKNLYKIGEHTPFLQYIDEDWHVPLLLEQLRRSAEYEKRKKAVEDFNARNRWKKRGICLIPTKFGLSFATALHLNQGAAYVKIYHDGSVLLHHGGTEMGQGLFTKMCQIAAQELGTPLDAIFTQDTSTYQIANASPTAASSGSDLNGMAVKDACDQLNERLKPYREKFGKDAPLKELVHAAYLDRVNLAANGFWKMPRVGYKWGDYDINTVKPMYYYFTQGAGCSEVEVDLLTGDSTVLRTDLMMDVGNSINPAIDYGQIEGAFIQGQGLFTMEETLWTRSGELFTRGPGTYKIPGFSDIPQVFNVSLLRADNKGNPLTWNHLRSVQSSKGIGEPPLFLGCTVFFAMREAIKAARKMNGQSILGGIGEDRHMARHLQKDEEAGAAGQGVLNTRKRMWKDADGNIVAKKPALEPAVEQPVEPNPLQPQHENELQVLSELVQFQSHENGAPISPLSCDPSLCHSTFDDHDSGIATGYHPPTNLDVNALPSSDSLSPINSQFWSSSLPQPEPEQESLAPLAFNDAPFDEIFNPDTASSFNNPFTTMNNYNWLFDMDLSKQTAMQPVFNDPFPTFQFNNPVSQPSHAFDLQLDHMALDKPMSTEAHYGSGPSQRTDSTQHVSPTAALITPPLTEDTQTNCRASENGEVAENYSTNIAPSATSWQQSNTNCPLDLERPMSMLQPSRCLPIIDELARAQMLDLIDICQPVAPDGSLVMRDNALLSLSCLQTYCDLFFTRFNTAYPLIHMSTFDPSSVDTLLLTSVLLLGATYGEKDAHQLAVCIHDVLRPQIFANAGFSAKPDLWVLQTILLVECFGKSRAGQKQHDMSHLFHGLLINLIRRSDCQSIRPLTLEDATDDLEDDWQTWVDAEQKKRLAFLCFMWDTQHAVLFCQSLCMSAFELRSNLPCDQSLWEADSAESWHQLRQKQPANPLFLSCLKMYLNPSASVSVPKNLNALSRSLLLHGLMSIAWDMQRRDQTSLGVIDTNPLGDWQTRLATSYMAWNHDFESFCSSYLARLPSAAHTMAKEFSAFRTAVSSLYHSAHILLHTPFLDIQIYAGARHILGRPVARADYARSQKVVKKWVAENPKEAGKAVWHASALVNQGIEILDGEFSSADLGGGRLWHLPWAVYLGTLTVWGVWYARPVPSPSSGLSGCHGDDDDEIIWDPQAEMKILLGTVLKSDPERLLE</sequence>
<dbReference type="InterPro" id="IPR008274">
    <property type="entry name" value="AldOxase/xan_DH_MoCoBD1"/>
</dbReference>
<keyword evidence="8" id="KW-0274">FAD</keyword>
<dbReference type="SUPFAM" id="SSF56176">
    <property type="entry name" value="FAD-binding/transporter-associated domain-like"/>
    <property type="match status" value="1"/>
</dbReference>
<protein>
    <recommendedName>
        <fullName evidence="19">Xanthine dehydrogenase</fullName>
    </recommendedName>
</protein>
<dbReference type="FunFam" id="3.30.465.10:FF:000004">
    <property type="entry name" value="Xanthine dehydrogenase/oxidase"/>
    <property type="match status" value="1"/>
</dbReference>
<evidence type="ECO:0000256" key="12">
    <source>
        <dbReference type="ARBA" id="ARBA00023242"/>
    </source>
</evidence>
<evidence type="ECO:0000256" key="14">
    <source>
        <dbReference type="SAM" id="MobiDB-lite"/>
    </source>
</evidence>
<dbReference type="PROSITE" id="PS51387">
    <property type="entry name" value="FAD_PCMH"/>
    <property type="match status" value="1"/>
</dbReference>
<dbReference type="InterPro" id="IPR016166">
    <property type="entry name" value="FAD-bd_PCMH"/>
</dbReference>
<dbReference type="PANTHER" id="PTHR45444:SF3">
    <property type="entry name" value="XANTHINE DEHYDROGENASE"/>
    <property type="match status" value="1"/>
</dbReference>
<dbReference type="FunFam" id="3.10.20.30:FF:000015">
    <property type="entry name" value="Aldehyde oxidase 1"/>
    <property type="match status" value="1"/>
</dbReference>
<dbReference type="InterPro" id="IPR036010">
    <property type="entry name" value="2Fe-2S_ferredoxin-like_sf"/>
</dbReference>
<evidence type="ECO:0000256" key="7">
    <source>
        <dbReference type="ARBA" id="ARBA00022723"/>
    </source>
</evidence>
<dbReference type="PROSITE" id="PS00197">
    <property type="entry name" value="2FE2S_FER_1"/>
    <property type="match status" value="1"/>
</dbReference>
<dbReference type="FunFam" id="3.30.365.10:FF:000002">
    <property type="entry name" value="Xanthine dehydrogenase oxidase"/>
    <property type="match status" value="1"/>
</dbReference>
<evidence type="ECO:0000259" key="15">
    <source>
        <dbReference type="PROSITE" id="PS51085"/>
    </source>
</evidence>
<dbReference type="EMBL" id="WVTA01000007">
    <property type="protein sequence ID" value="KAK3208660.1"/>
    <property type="molecule type" value="Genomic_DNA"/>
</dbReference>
<dbReference type="Pfam" id="PF01315">
    <property type="entry name" value="Ald_Xan_dh_C"/>
    <property type="match status" value="1"/>
</dbReference>
<comment type="cofactor">
    <cofactor evidence="13">
        <name>[2Fe-2S] cluster</name>
        <dbReference type="ChEBI" id="CHEBI:190135"/>
    </cofactor>
</comment>
<comment type="cofactor">
    <cofactor evidence="2">
        <name>FAD</name>
        <dbReference type="ChEBI" id="CHEBI:57692"/>
    </cofactor>
</comment>
<evidence type="ECO:0000256" key="1">
    <source>
        <dbReference type="ARBA" id="ARBA00001924"/>
    </source>
</evidence>
<dbReference type="Pfam" id="PF02738">
    <property type="entry name" value="MoCoBD_1"/>
    <property type="match status" value="1"/>
</dbReference>
<keyword evidence="18" id="KW-1185">Reference proteome</keyword>
<evidence type="ECO:0000259" key="16">
    <source>
        <dbReference type="PROSITE" id="PS51387"/>
    </source>
</evidence>
<dbReference type="SMART" id="SM01092">
    <property type="entry name" value="CO_deh_flav_C"/>
    <property type="match status" value="1"/>
</dbReference>
<evidence type="ECO:0008006" key="19">
    <source>
        <dbReference type="Google" id="ProtNLM"/>
    </source>
</evidence>
<dbReference type="SUPFAM" id="SSF54665">
    <property type="entry name" value="CO dehydrogenase molybdoprotein N-domain-like"/>
    <property type="match status" value="1"/>
</dbReference>
<evidence type="ECO:0000256" key="4">
    <source>
        <dbReference type="ARBA" id="ARBA00022505"/>
    </source>
</evidence>
<dbReference type="PROSITE" id="PS51085">
    <property type="entry name" value="2FE2S_FER_2"/>
    <property type="match status" value="1"/>
</dbReference>
<dbReference type="GO" id="GO:0071949">
    <property type="term" value="F:FAD binding"/>
    <property type="evidence" value="ECO:0007669"/>
    <property type="project" value="InterPro"/>
</dbReference>
<feature type="region of interest" description="Disordered" evidence="14">
    <location>
        <begin position="236"/>
        <end position="334"/>
    </location>
</feature>
<keyword evidence="10" id="KW-0408">Iron</keyword>
<organism evidence="17 18">
    <name type="scientific">Pseudopithomyces chartarum</name>
    <dbReference type="NCBI Taxonomy" id="1892770"/>
    <lineage>
        <taxon>Eukaryota</taxon>
        <taxon>Fungi</taxon>
        <taxon>Dikarya</taxon>
        <taxon>Ascomycota</taxon>
        <taxon>Pezizomycotina</taxon>
        <taxon>Dothideomycetes</taxon>
        <taxon>Pleosporomycetidae</taxon>
        <taxon>Pleosporales</taxon>
        <taxon>Massarineae</taxon>
        <taxon>Didymosphaeriaceae</taxon>
        <taxon>Pseudopithomyces</taxon>
    </lineage>
</organism>
<feature type="compositionally biased region" description="Polar residues" evidence="14">
    <location>
        <begin position="1696"/>
        <end position="1708"/>
    </location>
</feature>
<evidence type="ECO:0000256" key="11">
    <source>
        <dbReference type="ARBA" id="ARBA00023014"/>
    </source>
</evidence>
<comment type="cofactor">
    <cofactor evidence="1">
        <name>Mo-molybdopterin</name>
        <dbReference type="ChEBI" id="CHEBI:71302"/>
    </cofactor>
</comment>
<dbReference type="InterPro" id="IPR016208">
    <property type="entry name" value="Ald_Oxase/xanthine_DH-like"/>
</dbReference>
<dbReference type="InterPro" id="IPR012675">
    <property type="entry name" value="Beta-grasp_dom_sf"/>
</dbReference>
<evidence type="ECO:0000256" key="8">
    <source>
        <dbReference type="ARBA" id="ARBA00022827"/>
    </source>
</evidence>